<accession>A0A7K0GAT8</accession>
<evidence type="ECO:0000313" key="3">
    <source>
        <dbReference type="EMBL" id="MRX80156.1"/>
    </source>
</evidence>
<evidence type="ECO:0000313" key="4">
    <source>
        <dbReference type="Proteomes" id="UP000470010"/>
    </source>
</evidence>
<evidence type="ECO:0000256" key="1">
    <source>
        <dbReference type="SAM" id="MobiDB-lite"/>
    </source>
</evidence>
<protein>
    <submittedName>
        <fullName evidence="3">Uncharacterized protein</fullName>
    </submittedName>
</protein>
<dbReference type="Proteomes" id="UP000470010">
    <property type="component" value="Unassembled WGS sequence"/>
</dbReference>
<keyword evidence="2" id="KW-0472">Membrane</keyword>
<keyword evidence="4" id="KW-1185">Reference proteome</keyword>
<dbReference type="RefSeq" id="WP_144688392.1">
    <property type="nucleotide sequence ID" value="NZ_VLLQ01000008.1"/>
</dbReference>
<keyword evidence="2" id="KW-0812">Transmembrane</keyword>
<name>A0A7K0GAT8_9ACTN</name>
<feature type="region of interest" description="Disordered" evidence="1">
    <location>
        <begin position="271"/>
        <end position="291"/>
    </location>
</feature>
<dbReference type="EMBL" id="VTFZ01000007">
    <property type="protein sequence ID" value="MRX80156.1"/>
    <property type="molecule type" value="Genomic_DNA"/>
</dbReference>
<comment type="caution">
    <text evidence="3">The sequence shown here is derived from an EMBL/GenBank/DDBJ whole genome shotgun (WGS) entry which is preliminary data.</text>
</comment>
<organism evidence="3 4">
    <name type="scientific">Enorma shizhengliae</name>
    <dbReference type="NCBI Taxonomy" id="2606615"/>
    <lineage>
        <taxon>Bacteria</taxon>
        <taxon>Bacillati</taxon>
        <taxon>Actinomycetota</taxon>
        <taxon>Coriobacteriia</taxon>
        <taxon>Coriobacteriales</taxon>
        <taxon>Coriobacteriaceae</taxon>
        <taxon>Enorma</taxon>
    </lineage>
</organism>
<proteinExistence type="predicted"/>
<gene>
    <name evidence="3" type="ORF">GJE22_06070</name>
</gene>
<reference evidence="4" key="1">
    <citation type="submission" date="2019-08" db="EMBL/GenBank/DDBJ databases">
        <title>Arthrobacter sp. nov., isolated from plateau pika and Tibetan wild ass.</title>
        <authorList>
            <person name="Ge Y."/>
        </authorList>
    </citation>
    <scope>NUCLEOTIDE SEQUENCE [LARGE SCALE GENOMIC DNA]</scope>
    <source>
        <strain evidence="4">HF-1365</strain>
    </source>
</reference>
<keyword evidence="2" id="KW-1133">Transmembrane helix</keyword>
<dbReference type="AlphaFoldDB" id="A0A7K0GAT8"/>
<evidence type="ECO:0000256" key="2">
    <source>
        <dbReference type="SAM" id="Phobius"/>
    </source>
</evidence>
<feature type="transmembrane region" description="Helical" evidence="2">
    <location>
        <begin position="63"/>
        <end position="85"/>
    </location>
</feature>
<sequence length="291" mass="30839">MKQQGFASYVTQMKQVGPTSMGQERLRAALQRERSAASVPASERVVKHRHGVLPSAGVVARRAVLAAAAVAAVVLVTGVVGANLVGEGQQGGTAVANGPVLAAYAQGVEQPDGSVLLPEEFGSVVSWSQGDDGAYTVNMNMDLSLADGSYRDVTYSIIEGDATFTFMQSRSGVKTGDMLADYQGVTTFTLSDSSIEGTYSLDVVIPEDEVDAATDEPLRDLYVVNALAAQKIAGTRIKIAATDAEGNTSSHTYEIQPVENIAERYQELQAQAESDEEQQLGEPLFTMREVA</sequence>